<dbReference type="InterPro" id="IPR006968">
    <property type="entry name" value="RUS_fam"/>
</dbReference>
<accession>A0A553HWI2</accession>
<dbReference type="PANTHER" id="PTHR12770:SF31">
    <property type="entry name" value="RUS FAMILY MEMBER 1"/>
    <property type="match status" value="1"/>
</dbReference>
<comment type="subcellular location">
    <subcellularLocation>
        <location evidence="1">Membrane</location>
    </subcellularLocation>
</comment>
<evidence type="ECO:0000256" key="1">
    <source>
        <dbReference type="ARBA" id="ARBA00004370"/>
    </source>
</evidence>
<keyword evidence="3" id="KW-0812">Transmembrane</keyword>
<keyword evidence="9" id="KW-1185">Reference proteome</keyword>
<feature type="region of interest" description="Disordered" evidence="6">
    <location>
        <begin position="1"/>
        <end position="34"/>
    </location>
</feature>
<dbReference type="GO" id="GO:0016020">
    <property type="term" value="C:membrane"/>
    <property type="evidence" value="ECO:0007669"/>
    <property type="project" value="UniProtKB-SubCell"/>
</dbReference>
<name>A0A553HWI2_9PEZI</name>
<dbReference type="OrthoDB" id="364779at2759"/>
<proteinExistence type="inferred from homology"/>
<dbReference type="Gene3D" id="3.30.710.10">
    <property type="entry name" value="Potassium Channel Kv1.1, Chain A"/>
    <property type="match status" value="1"/>
</dbReference>
<evidence type="ECO:0000256" key="5">
    <source>
        <dbReference type="ARBA" id="ARBA00023136"/>
    </source>
</evidence>
<keyword evidence="5" id="KW-0472">Membrane</keyword>
<dbReference type="EMBL" id="VFLP01000038">
    <property type="protein sequence ID" value="TRX92300.1"/>
    <property type="molecule type" value="Genomic_DNA"/>
</dbReference>
<dbReference type="Pfam" id="PF04884">
    <property type="entry name" value="UVB_sens_prot"/>
    <property type="match status" value="1"/>
</dbReference>
<evidence type="ECO:0000256" key="4">
    <source>
        <dbReference type="ARBA" id="ARBA00022989"/>
    </source>
</evidence>
<dbReference type="InterPro" id="IPR054549">
    <property type="entry name" value="UVB_sens_RUS_dom"/>
</dbReference>
<keyword evidence="4" id="KW-1133">Transmembrane helix</keyword>
<evidence type="ECO:0000313" key="8">
    <source>
        <dbReference type="EMBL" id="TRX92300.1"/>
    </source>
</evidence>
<dbReference type="PANTHER" id="PTHR12770">
    <property type="entry name" value="RUS1 FAMILY PROTEIN C16ORF58"/>
    <property type="match status" value="1"/>
</dbReference>
<evidence type="ECO:0000256" key="6">
    <source>
        <dbReference type="SAM" id="MobiDB-lite"/>
    </source>
</evidence>
<evidence type="ECO:0000256" key="3">
    <source>
        <dbReference type="ARBA" id="ARBA00022692"/>
    </source>
</evidence>
<feature type="domain" description="Protein root UVB sensitive/RUS" evidence="7">
    <location>
        <begin position="389"/>
        <end position="626"/>
    </location>
</feature>
<evidence type="ECO:0000259" key="7">
    <source>
        <dbReference type="Pfam" id="PF04884"/>
    </source>
</evidence>
<gene>
    <name evidence="8" type="ORF">FHL15_006915</name>
</gene>
<evidence type="ECO:0000256" key="2">
    <source>
        <dbReference type="ARBA" id="ARBA00007558"/>
    </source>
</evidence>
<comment type="caution">
    <text evidence="8">The sequence shown here is derived from an EMBL/GenBank/DDBJ whole genome shotgun (WGS) entry which is preliminary data.</text>
</comment>
<reference evidence="9" key="1">
    <citation type="submission" date="2019-06" db="EMBL/GenBank/DDBJ databases">
        <title>Draft genome sequence of the griseofulvin-producing fungus Xylaria cubensis strain G536.</title>
        <authorList>
            <person name="Mead M.E."/>
            <person name="Raja H.A."/>
            <person name="Steenwyk J.L."/>
            <person name="Knowles S.L."/>
            <person name="Oberlies N.H."/>
            <person name="Rokas A."/>
        </authorList>
    </citation>
    <scope>NUCLEOTIDE SEQUENCE [LARGE SCALE GENOMIC DNA]</scope>
    <source>
        <strain evidence="9">G536</strain>
    </source>
</reference>
<dbReference type="AlphaFoldDB" id="A0A553HWI2"/>
<protein>
    <recommendedName>
        <fullName evidence="7">Protein root UVB sensitive/RUS domain-containing protein</fullName>
    </recommendedName>
</protein>
<dbReference type="InterPro" id="IPR011333">
    <property type="entry name" value="SKP1/BTB/POZ_sf"/>
</dbReference>
<organism evidence="8 9">
    <name type="scientific">Xylaria flabelliformis</name>
    <dbReference type="NCBI Taxonomy" id="2512241"/>
    <lineage>
        <taxon>Eukaryota</taxon>
        <taxon>Fungi</taxon>
        <taxon>Dikarya</taxon>
        <taxon>Ascomycota</taxon>
        <taxon>Pezizomycotina</taxon>
        <taxon>Sordariomycetes</taxon>
        <taxon>Xylariomycetidae</taxon>
        <taxon>Xylariales</taxon>
        <taxon>Xylariaceae</taxon>
        <taxon>Xylaria</taxon>
    </lineage>
</organism>
<evidence type="ECO:0000313" key="9">
    <source>
        <dbReference type="Proteomes" id="UP000319160"/>
    </source>
</evidence>
<dbReference type="Proteomes" id="UP000319160">
    <property type="component" value="Unassembled WGS sequence"/>
</dbReference>
<feature type="compositionally biased region" description="Acidic residues" evidence="6">
    <location>
        <begin position="1"/>
        <end position="25"/>
    </location>
</feature>
<comment type="similarity">
    <text evidence="2">Belongs to the RUS1 family.</text>
</comment>
<sequence>MDWAEVVEPEEVAPAEVVPEEEPVPEAEPVPQIPSLLEPPPLKSFLDPEGDLCLQVGEFPATSFIVCSRTLARTSSFWNVLLSGEFREGKKSRSLDDGSERRTIDLPEDDPRPMALLLNIIHGRFDRVPSYESVMYIWDLYDISVVTDKYDMAHVLRPWAAGWLHSITPKHHLDEGEQLSLREQHCHEQLWIYWELEIIEQTRPSIIKKLLTALSDIIQSLIHKDGGFERSPWNYEGNSLASMLGRGIQSCYSVGLWPLPPAADVQCSVSSLAAKLQTVEDEGGFRRGFSQKLALQKKVDEILNNIPSLLTVERKSRLKSQAKNKMPTVIMRLAATNDRLVMRIDYSGKQTIELAIWFVEMASLPKLISASDESGVLCIYDDDSKPKVKRRSYAREVLDVFLPAGYPHTVTRDYTPYQIYDSLQAFSSTIAGLLSSRAVLQGFGVGDAASSATGAVLLTVLQESTGRLATILFAHRLGQAIEPECKYYRFLADILNDSAMFLDVLSPALPGPAKVLALCMSGVLRALCGVSGTSAKASLSAHFARSSNLAELNAKDGSQETVISLLGMLAGSVFVRFVQGRLAVWLWTVTLVGLHLWTNYQAVRSVQLRTLNKQRATLLYTEFLRSGRVLRPDQVAAKERILHWKAPNIDYARKPPVTGEITTADLQTFRQNQYVIVTGRKGQKIYLKEGATTVSSIEAWLSALDGPRSVVNEEFWKAVASAGWDLETRAMETGPAVRIVVG</sequence>